<evidence type="ECO:0000256" key="7">
    <source>
        <dbReference type="ARBA" id="ARBA00023136"/>
    </source>
</evidence>
<comment type="caution">
    <text evidence="11">The sequence shown here is derived from an EMBL/GenBank/DDBJ whole genome shotgun (WGS) entry which is preliminary data.</text>
</comment>
<feature type="transmembrane region" description="Helical" evidence="8">
    <location>
        <begin position="214"/>
        <end position="234"/>
    </location>
</feature>
<keyword evidence="12" id="KW-1185">Reference proteome</keyword>
<feature type="compositionally biased region" description="Low complexity" evidence="9">
    <location>
        <begin position="53"/>
        <end position="63"/>
    </location>
</feature>
<feature type="transmembrane region" description="Helical" evidence="8">
    <location>
        <begin position="254"/>
        <end position="278"/>
    </location>
</feature>
<feature type="transmembrane region" description="Helical" evidence="8">
    <location>
        <begin position="336"/>
        <end position="357"/>
    </location>
</feature>
<accession>A0ABD2V4X6</accession>
<dbReference type="PANTHER" id="PTHR33573">
    <property type="entry name" value="CASP-LIKE PROTEIN 4A4"/>
    <property type="match status" value="1"/>
</dbReference>
<keyword evidence="5 8" id="KW-0812">Transmembrane</keyword>
<comment type="subunit">
    <text evidence="3 8">Homodimer and heterodimers.</text>
</comment>
<evidence type="ECO:0000256" key="9">
    <source>
        <dbReference type="SAM" id="MobiDB-lite"/>
    </source>
</evidence>
<feature type="compositionally biased region" description="Polar residues" evidence="9">
    <location>
        <begin position="75"/>
        <end position="89"/>
    </location>
</feature>
<protein>
    <recommendedName>
        <fullName evidence="8">CASP-like protein</fullName>
    </recommendedName>
</protein>
<evidence type="ECO:0000313" key="12">
    <source>
        <dbReference type="Proteomes" id="UP001627284"/>
    </source>
</evidence>
<dbReference type="AlphaFoldDB" id="A0ABD2V4X6"/>
<feature type="compositionally biased region" description="Basic residues" evidence="9">
    <location>
        <begin position="64"/>
        <end position="74"/>
    </location>
</feature>
<dbReference type="Pfam" id="PF04535">
    <property type="entry name" value="CASP_dom"/>
    <property type="match status" value="1"/>
</dbReference>
<evidence type="ECO:0000313" key="11">
    <source>
        <dbReference type="EMBL" id="KAL3374747.1"/>
    </source>
</evidence>
<feature type="transmembrane region" description="Helical" evidence="8">
    <location>
        <begin position="299"/>
        <end position="316"/>
    </location>
</feature>
<evidence type="ECO:0000256" key="2">
    <source>
        <dbReference type="ARBA" id="ARBA00007651"/>
    </source>
</evidence>
<comment type="similarity">
    <text evidence="2 8">Belongs to the Casparian strip membrane proteins (CASP) family.</text>
</comment>
<feature type="compositionally biased region" description="Basic and acidic residues" evidence="9">
    <location>
        <begin position="195"/>
        <end position="206"/>
    </location>
</feature>
<evidence type="ECO:0000256" key="5">
    <source>
        <dbReference type="ARBA" id="ARBA00022692"/>
    </source>
</evidence>
<sequence length="362" mass="40555">AYSLFSKTTDRSKLLLYFKKSKQLKALPLFSYFSVNTIKRKVLPGKLKKMEKSNSNSSSTSNSNHHRNFQKHNSHLSMSDTDSQVSQMDSFHSPLRFESLLCSDDPLPDHRATKSLSSKALVSVEKYYSPVRSPHKLSLENLSSPPTPTPPSEAGNKDRNSQGVYFSRPGREDVTNGVTKVGPVRGGDVEGGEMEGERPPRTGRSKRELTLTRAALGFRVCEFVLCLISFSVMAADKTEGWSGDSFDRYKEYRYCVAVNAIGFAYSGIQVFDLIYNLASRKHFLSHYTRYHFDFLMDQILAYLIMSASSSAATRAYDWISNWGKDEFTEMASASIGVSFLAFTAFAFSSLISGYNFCNRNAS</sequence>
<evidence type="ECO:0000256" key="3">
    <source>
        <dbReference type="ARBA" id="ARBA00011489"/>
    </source>
</evidence>
<feature type="domain" description="Casparian strip membrane protein" evidence="10">
    <location>
        <begin position="211"/>
        <end position="343"/>
    </location>
</feature>
<dbReference type="PANTHER" id="PTHR33573:SF50">
    <property type="entry name" value="CASP-LIKE PROTEIN 4A3"/>
    <property type="match status" value="1"/>
</dbReference>
<gene>
    <name evidence="11" type="ORF">AABB24_006306</name>
</gene>
<name>A0ABD2V4X6_9SOLN</name>
<keyword evidence="7 8" id="KW-0472">Membrane</keyword>
<proteinExistence type="inferred from homology"/>
<feature type="region of interest" description="Disordered" evidence="9">
    <location>
        <begin position="46"/>
        <end position="89"/>
    </location>
</feature>
<evidence type="ECO:0000256" key="1">
    <source>
        <dbReference type="ARBA" id="ARBA00004651"/>
    </source>
</evidence>
<evidence type="ECO:0000256" key="8">
    <source>
        <dbReference type="RuleBase" id="RU361233"/>
    </source>
</evidence>
<dbReference type="InterPro" id="IPR006702">
    <property type="entry name" value="CASP_dom"/>
</dbReference>
<dbReference type="Proteomes" id="UP001627284">
    <property type="component" value="Unassembled WGS sequence"/>
</dbReference>
<evidence type="ECO:0000259" key="10">
    <source>
        <dbReference type="Pfam" id="PF04535"/>
    </source>
</evidence>
<keyword evidence="6 8" id="KW-1133">Transmembrane helix</keyword>
<evidence type="ECO:0000256" key="6">
    <source>
        <dbReference type="ARBA" id="ARBA00022989"/>
    </source>
</evidence>
<feature type="region of interest" description="Disordered" evidence="9">
    <location>
        <begin position="135"/>
        <end position="206"/>
    </location>
</feature>
<reference evidence="11 12" key="1">
    <citation type="submission" date="2024-05" db="EMBL/GenBank/DDBJ databases">
        <title>De novo assembly of an allotetraploid wild potato.</title>
        <authorList>
            <person name="Hosaka A.J."/>
        </authorList>
    </citation>
    <scope>NUCLEOTIDE SEQUENCE [LARGE SCALE GENOMIC DNA]</scope>
    <source>
        <tissue evidence="11">Young leaves</tissue>
    </source>
</reference>
<comment type="subcellular location">
    <subcellularLocation>
        <location evidence="1 8">Cell membrane</location>
        <topology evidence="1 8">Multi-pass membrane protein</topology>
    </subcellularLocation>
</comment>
<organism evidence="11 12">
    <name type="scientific">Solanum stoloniferum</name>
    <dbReference type="NCBI Taxonomy" id="62892"/>
    <lineage>
        <taxon>Eukaryota</taxon>
        <taxon>Viridiplantae</taxon>
        <taxon>Streptophyta</taxon>
        <taxon>Embryophyta</taxon>
        <taxon>Tracheophyta</taxon>
        <taxon>Spermatophyta</taxon>
        <taxon>Magnoliopsida</taxon>
        <taxon>eudicotyledons</taxon>
        <taxon>Gunneridae</taxon>
        <taxon>Pentapetalae</taxon>
        <taxon>asterids</taxon>
        <taxon>lamiids</taxon>
        <taxon>Solanales</taxon>
        <taxon>Solanaceae</taxon>
        <taxon>Solanoideae</taxon>
        <taxon>Solaneae</taxon>
        <taxon>Solanum</taxon>
    </lineage>
</organism>
<evidence type="ECO:0000256" key="4">
    <source>
        <dbReference type="ARBA" id="ARBA00022475"/>
    </source>
</evidence>
<dbReference type="GO" id="GO:0005886">
    <property type="term" value="C:plasma membrane"/>
    <property type="evidence" value="ECO:0007669"/>
    <property type="project" value="UniProtKB-SubCell"/>
</dbReference>
<feature type="non-terminal residue" evidence="11">
    <location>
        <position position="1"/>
    </location>
</feature>
<dbReference type="EMBL" id="JBJKTR010000003">
    <property type="protein sequence ID" value="KAL3374747.1"/>
    <property type="molecule type" value="Genomic_DNA"/>
</dbReference>
<keyword evidence="4 8" id="KW-1003">Cell membrane</keyword>